<evidence type="ECO:0000313" key="7">
    <source>
        <dbReference type="EMBL" id="KAF9690256.1"/>
    </source>
</evidence>
<evidence type="ECO:0000256" key="5">
    <source>
        <dbReference type="ARBA" id="ARBA00023242"/>
    </source>
</evidence>
<organism evidence="7 8">
    <name type="scientific">Salix dunnii</name>
    <dbReference type="NCBI Taxonomy" id="1413687"/>
    <lineage>
        <taxon>Eukaryota</taxon>
        <taxon>Viridiplantae</taxon>
        <taxon>Streptophyta</taxon>
        <taxon>Embryophyta</taxon>
        <taxon>Tracheophyta</taxon>
        <taxon>Spermatophyta</taxon>
        <taxon>Magnoliopsida</taxon>
        <taxon>eudicotyledons</taxon>
        <taxon>Gunneridae</taxon>
        <taxon>Pentapetalae</taxon>
        <taxon>rosids</taxon>
        <taxon>fabids</taxon>
        <taxon>Malpighiales</taxon>
        <taxon>Salicaceae</taxon>
        <taxon>Saliceae</taxon>
        <taxon>Salix</taxon>
    </lineage>
</organism>
<sequence>MSRTGRSWSFRCSRRRNNSHPKPVFSSDWIKYVKKKFLKEGDKKDGEDRRQFGVQALKKSRLPDKHLYLSESDKNCCL</sequence>
<dbReference type="AlphaFoldDB" id="A0A835TL76"/>
<comment type="subcellular location">
    <subcellularLocation>
        <location evidence="1">Nucleus</location>
    </subcellularLocation>
</comment>
<dbReference type="Gene3D" id="2.40.330.10">
    <property type="entry name" value="DNA-binding pseudobarrel domain"/>
    <property type="match status" value="1"/>
</dbReference>
<reference evidence="7 8" key="1">
    <citation type="submission" date="2020-10" db="EMBL/GenBank/DDBJ databases">
        <title>Plant Genome Project.</title>
        <authorList>
            <person name="Zhang R.-G."/>
        </authorList>
    </citation>
    <scope>NUCLEOTIDE SEQUENCE [LARGE SCALE GENOMIC DNA]</scope>
    <source>
        <strain evidence="7">FAFU-HL-1</strain>
        <tissue evidence="7">Leaf</tissue>
    </source>
</reference>
<evidence type="ECO:0000256" key="3">
    <source>
        <dbReference type="ARBA" id="ARBA00023125"/>
    </source>
</evidence>
<keyword evidence="8" id="KW-1185">Reference proteome</keyword>
<feature type="region of interest" description="Disordered" evidence="6">
    <location>
        <begin position="1"/>
        <end position="22"/>
    </location>
</feature>
<dbReference type="GO" id="GO:0005634">
    <property type="term" value="C:nucleus"/>
    <property type="evidence" value="ECO:0007669"/>
    <property type="project" value="UniProtKB-SubCell"/>
</dbReference>
<dbReference type="InterPro" id="IPR015300">
    <property type="entry name" value="DNA-bd_pseudobarrel_sf"/>
</dbReference>
<evidence type="ECO:0000256" key="4">
    <source>
        <dbReference type="ARBA" id="ARBA00023163"/>
    </source>
</evidence>
<name>A0A835TL76_9ROSI</name>
<comment type="caution">
    <text evidence="7">The sequence shown here is derived from an EMBL/GenBank/DDBJ whole genome shotgun (WGS) entry which is preliminary data.</text>
</comment>
<proteinExistence type="predicted"/>
<dbReference type="GO" id="GO:0003677">
    <property type="term" value="F:DNA binding"/>
    <property type="evidence" value="ECO:0007669"/>
    <property type="project" value="UniProtKB-KW"/>
</dbReference>
<accession>A0A835TL76</accession>
<evidence type="ECO:0000313" key="8">
    <source>
        <dbReference type="Proteomes" id="UP000657918"/>
    </source>
</evidence>
<keyword evidence="5" id="KW-0539">Nucleus</keyword>
<evidence type="ECO:0000256" key="2">
    <source>
        <dbReference type="ARBA" id="ARBA00023015"/>
    </source>
</evidence>
<dbReference type="SUPFAM" id="SSF101936">
    <property type="entry name" value="DNA-binding pseudobarrel domain"/>
    <property type="match status" value="1"/>
</dbReference>
<gene>
    <name evidence="7" type="ORF">SADUNF_Sadunf01G0176700</name>
</gene>
<dbReference type="Proteomes" id="UP000657918">
    <property type="component" value="Unassembled WGS sequence"/>
</dbReference>
<dbReference type="EMBL" id="JADGMS010000001">
    <property type="protein sequence ID" value="KAF9690256.1"/>
    <property type="molecule type" value="Genomic_DNA"/>
</dbReference>
<keyword evidence="4" id="KW-0804">Transcription</keyword>
<protein>
    <submittedName>
        <fullName evidence="7">Uncharacterized protein</fullName>
    </submittedName>
</protein>
<evidence type="ECO:0000256" key="1">
    <source>
        <dbReference type="ARBA" id="ARBA00004123"/>
    </source>
</evidence>
<evidence type="ECO:0000256" key="6">
    <source>
        <dbReference type="SAM" id="MobiDB-lite"/>
    </source>
</evidence>
<keyword evidence="3" id="KW-0238">DNA-binding</keyword>
<keyword evidence="2" id="KW-0805">Transcription regulation</keyword>